<keyword evidence="3 6" id="KW-0479">Metal-binding</keyword>
<evidence type="ECO:0000256" key="3">
    <source>
        <dbReference type="ARBA" id="ARBA00022723"/>
    </source>
</evidence>
<sequence length="120" mass="12499">MKSIIVTLAGVLLGMAATASRADDLAAGKAVFDKFNCASCHGADAKTPTDPQYPILAGQHEDYLAHALKAYRRGQSGAPSTANIRKNPIMGAFAAQLSDADIVNVAAWLSSLPSDLGTRK</sequence>
<accession>A0A1W6YUA6</accession>
<keyword evidence="5 6" id="KW-0408">Iron</keyword>
<dbReference type="InterPro" id="IPR036909">
    <property type="entry name" value="Cyt_c-like_dom_sf"/>
</dbReference>
<feature type="chain" id="PRO_5013320810" evidence="7">
    <location>
        <begin position="23"/>
        <end position="120"/>
    </location>
</feature>
<dbReference type="STRING" id="1416806.CAL12_21685"/>
<dbReference type="InterPro" id="IPR009056">
    <property type="entry name" value="Cyt_c-like_dom"/>
</dbReference>
<dbReference type="AlphaFoldDB" id="A0A1W6YUA6"/>
<dbReference type="PANTHER" id="PTHR33751">
    <property type="entry name" value="CBB3-TYPE CYTOCHROME C OXIDASE SUBUNIT FIXP"/>
    <property type="match status" value="1"/>
</dbReference>
<dbReference type="PRINTS" id="PR00605">
    <property type="entry name" value="CYTCHROMECIC"/>
</dbReference>
<dbReference type="Proteomes" id="UP000194151">
    <property type="component" value="Chromosome"/>
</dbReference>
<name>A0A1W6YUA6_9BORD</name>
<evidence type="ECO:0000256" key="1">
    <source>
        <dbReference type="ARBA" id="ARBA00022448"/>
    </source>
</evidence>
<feature type="signal peptide" evidence="7">
    <location>
        <begin position="1"/>
        <end position="22"/>
    </location>
</feature>
<evidence type="ECO:0000313" key="10">
    <source>
        <dbReference type="Proteomes" id="UP000194151"/>
    </source>
</evidence>
<evidence type="ECO:0000256" key="4">
    <source>
        <dbReference type="ARBA" id="ARBA00022982"/>
    </source>
</evidence>
<keyword evidence="2 6" id="KW-0349">Heme</keyword>
<dbReference type="EMBL" id="CP021108">
    <property type="protein sequence ID" value="ARP84680.1"/>
    <property type="molecule type" value="Genomic_DNA"/>
</dbReference>
<protein>
    <submittedName>
        <fullName evidence="9">Cytochrome</fullName>
    </submittedName>
</protein>
<feature type="domain" description="Cytochrome c" evidence="8">
    <location>
        <begin position="23"/>
        <end position="113"/>
    </location>
</feature>
<gene>
    <name evidence="9" type="ORF">CAL12_21685</name>
</gene>
<dbReference type="OrthoDB" id="8777614at2"/>
<dbReference type="KEGG" id="bgv:CAL12_21685"/>
<reference evidence="9 10" key="1">
    <citation type="submission" date="2017-05" db="EMBL/GenBank/DDBJ databases">
        <title>Complete and WGS of Bordetella genogroups.</title>
        <authorList>
            <person name="Spilker T."/>
            <person name="LiPuma J."/>
        </authorList>
    </citation>
    <scope>NUCLEOTIDE SEQUENCE [LARGE SCALE GENOMIC DNA]</scope>
    <source>
        <strain evidence="9 10">AU19157</strain>
    </source>
</reference>
<keyword evidence="1" id="KW-0813">Transport</keyword>
<dbReference type="GO" id="GO:0009055">
    <property type="term" value="F:electron transfer activity"/>
    <property type="evidence" value="ECO:0007669"/>
    <property type="project" value="InterPro"/>
</dbReference>
<dbReference type="SUPFAM" id="SSF46626">
    <property type="entry name" value="Cytochrome c"/>
    <property type="match status" value="1"/>
</dbReference>
<dbReference type="InterPro" id="IPR008168">
    <property type="entry name" value="Cyt_C_IC"/>
</dbReference>
<dbReference type="RefSeq" id="WP_086068042.1">
    <property type="nucleotide sequence ID" value="NZ_CP021108.1"/>
</dbReference>
<evidence type="ECO:0000256" key="5">
    <source>
        <dbReference type="ARBA" id="ARBA00023004"/>
    </source>
</evidence>
<keyword evidence="10" id="KW-1185">Reference proteome</keyword>
<dbReference type="GO" id="GO:0020037">
    <property type="term" value="F:heme binding"/>
    <property type="evidence" value="ECO:0007669"/>
    <property type="project" value="InterPro"/>
</dbReference>
<organism evidence="9 10">
    <name type="scientific">Bordetella genomosp. 8</name>
    <dbReference type="NCBI Taxonomy" id="1416806"/>
    <lineage>
        <taxon>Bacteria</taxon>
        <taxon>Pseudomonadati</taxon>
        <taxon>Pseudomonadota</taxon>
        <taxon>Betaproteobacteria</taxon>
        <taxon>Burkholderiales</taxon>
        <taxon>Alcaligenaceae</taxon>
        <taxon>Bordetella</taxon>
    </lineage>
</organism>
<evidence type="ECO:0000256" key="6">
    <source>
        <dbReference type="PROSITE-ProRule" id="PRU00433"/>
    </source>
</evidence>
<evidence type="ECO:0000256" key="7">
    <source>
        <dbReference type="SAM" id="SignalP"/>
    </source>
</evidence>
<dbReference type="PANTHER" id="PTHR33751:SF9">
    <property type="entry name" value="CYTOCHROME C4"/>
    <property type="match status" value="1"/>
</dbReference>
<evidence type="ECO:0000259" key="8">
    <source>
        <dbReference type="PROSITE" id="PS51007"/>
    </source>
</evidence>
<proteinExistence type="predicted"/>
<evidence type="ECO:0000256" key="2">
    <source>
        <dbReference type="ARBA" id="ARBA00022617"/>
    </source>
</evidence>
<dbReference type="Pfam" id="PF00034">
    <property type="entry name" value="Cytochrom_C"/>
    <property type="match status" value="1"/>
</dbReference>
<dbReference type="InterPro" id="IPR050597">
    <property type="entry name" value="Cytochrome_c_Oxidase_Subunit"/>
</dbReference>
<dbReference type="GO" id="GO:0005506">
    <property type="term" value="F:iron ion binding"/>
    <property type="evidence" value="ECO:0007669"/>
    <property type="project" value="InterPro"/>
</dbReference>
<evidence type="ECO:0000313" key="9">
    <source>
        <dbReference type="EMBL" id="ARP84680.1"/>
    </source>
</evidence>
<keyword evidence="7" id="KW-0732">Signal</keyword>
<dbReference type="Gene3D" id="1.10.760.10">
    <property type="entry name" value="Cytochrome c-like domain"/>
    <property type="match status" value="1"/>
</dbReference>
<dbReference type="PROSITE" id="PS51007">
    <property type="entry name" value="CYTC"/>
    <property type="match status" value="1"/>
</dbReference>
<keyword evidence="4" id="KW-0249">Electron transport</keyword>